<dbReference type="AlphaFoldDB" id="A0A1G7F966"/>
<gene>
    <name evidence="1" type="ORF">SAMN05192589_12735</name>
</gene>
<protein>
    <submittedName>
        <fullName evidence="1">Uncharacterized protein</fullName>
    </submittedName>
</protein>
<reference evidence="1 2" key="1">
    <citation type="submission" date="2016-10" db="EMBL/GenBank/DDBJ databases">
        <authorList>
            <person name="de Groot N.N."/>
        </authorList>
    </citation>
    <scope>NUCLEOTIDE SEQUENCE [LARGE SCALE GENOMIC DNA]</scope>
    <source>
        <strain evidence="1 2">DSM 16619</strain>
    </source>
</reference>
<name>A0A1G7F966_9BURK</name>
<evidence type="ECO:0000313" key="1">
    <source>
        <dbReference type="EMBL" id="SDE72376.1"/>
    </source>
</evidence>
<dbReference type="Proteomes" id="UP000198781">
    <property type="component" value="Unassembled WGS sequence"/>
</dbReference>
<sequence>MMQMLDMNFTPDELREINDALSTAVQRMLDEGQTPQEIEYQALAIAWFAQRKCVEKLLPGAEPDWLIERDEQVKAAVASPKCRSEPQTDETSMH</sequence>
<keyword evidence="2" id="KW-1185">Reference proteome</keyword>
<dbReference type="STRING" id="187868.SAMN05192589_12735"/>
<organism evidence="1 2">
    <name type="scientific">Paracidovorax valerianellae</name>
    <dbReference type="NCBI Taxonomy" id="187868"/>
    <lineage>
        <taxon>Bacteria</taxon>
        <taxon>Pseudomonadati</taxon>
        <taxon>Pseudomonadota</taxon>
        <taxon>Betaproteobacteria</taxon>
        <taxon>Burkholderiales</taxon>
        <taxon>Comamonadaceae</taxon>
        <taxon>Paracidovorax</taxon>
    </lineage>
</organism>
<accession>A0A1G7F966</accession>
<dbReference type="EMBL" id="FMZC01000027">
    <property type="protein sequence ID" value="SDE72376.1"/>
    <property type="molecule type" value="Genomic_DNA"/>
</dbReference>
<evidence type="ECO:0000313" key="2">
    <source>
        <dbReference type="Proteomes" id="UP000198781"/>
    </source>
</evidence>
<proteinExistence type="predicted"/>